<accession>A0A3N4JQ31</accession>
<dbReference type="OrthoDB" id="5475159at2759"/>
<name>A0A3N4JQ31_9PEZI</name>
<reference evidence="2 3" key="1">
    <citation type="journal article" date="2018" name="Nat. Ecol. Evol.">
        <title>Pezizomycetes genomes reveal the molecular basis of ectomycorrhizal truffle lifestyle.</title>
        <authorList>
            <person name="Murat C."/>
            <person name="Payen T."/>
            <person name="Noel B."/>
            <person name="Kuo A."/>
            <person name="Morin E."/>
            <person name="Chen J."/>
            <person name="Kohler A."/>
            <person name="Krizsan K."/>
            <person name="Balestrini R."/>
            <person name="Da Silva C."/>
            <person name="Montanini B."/>
            <person name="Hainaut M."/>
            <person name="Levati E."/>
            <person name="Barry K.W."/>
            <person name="Belfiori B."/>
            <person name="Cichocki N."/>
            <person name="Clum A."/>
            <person name="Dockter R.B."/>
            <person name="Fauchery L."/>
            <person name="Guy J."/>
            <person name="Iotti M."/>
            <person name="Le Tacon F."/>
            <person name="Lindquist E.A."/>
            <person name="Lipzen A."/>
            <person name="Malagnac F."/>
            <person name="Mello A."/>
            <person name="Molinier V."/>
            <person name="Miyauchi S."/>
            <person name="Poulain J."/>
            <person name="Riccioni C."/>
            <person name="Rubini A."/>
            <person name="Sitrit Y."/>
            <person name="Splivallo R."/>
            <person name="Traeger S."/>
            <person name="Wang M."/>
            <person name="Zifcakova L."/>
            <person name="Wipf D."/>
            <person name="Zambonelli A."/>
            <person name="Paolocci F."/>
            <person name="Nowrousian M."/>
            <person name="Ottonello S."/>
            <person name="Baldrian P."/>
            <person name="Spatafora J.W."/>
            <person name="Henrissat B."/>
            <person name="Nagy L.G."/>
            <person name="Aury J.M."/>
            <person name="Wincker P."/>
            <person name="Grigoriev I.V."/>
            <person name="Bonfante P."/>
            <person name="Martin F.M."/>
        </authorList>
    </citation>
    <scope>NUCLEOTIDE SEQUENCE [LARGE SCALE GENOMIC DNA]</scope>
    <source>
        <strain evidence="2 3">120613-1</strain>
    </source>
</reference>
<feature type="region of interest" description="Disordered" evidence="1">
    <location>
        <begin position="1"/>
        <end position="25"/>
    </location>
</feature>
<dbReference type="EMBL" id="ML120380">
    <property type="protein sequence ID" value="RPB00373.1"/>
    <property type="molecule type" value="Genomic_DNA"/>
</dbReference>
<gene>
    <name evidence="2" type="ORF">L873DRAFT_1805152</name>
</gene>
<sequence length="182" mass="20225">MSHNSHEGISGHYIPNDTLLSPKNEKAIPDNTALSANLSKALPDHVPIHVGSSISCPVSGCSKTFEGDKSNEDLLKHLKRPRNFKSSGYSEAVWHAHHKGEHRWHVSTPLTATTPSSEAILGQEQKLLRTTEFELRAKKMGITEQGLIEEKIKIWEGMWDAEDKGDSDDYCAWVLMDLGTNP</sequence>
<organism evidence="2 3">
    <name type="scientific">Choiromyces venosus 120613-1</name>
    <dbReference type="NCBI Taxonomy" id="1336337"/>
    <lineage>
        <taxon>Eukaryota</taxon>
        <taxon>Fungi</taxon>
        <taxon>Dikarya</taxon>
        <taxon>Ascomycota</taxon>
        <taxon>Pezizomycotina</taxon>
        <taxon>Pezizomycetes</taxon>
        <taxon>Pezizales</taxon>
        <taxon>Tuberaceae</taxon>
        <taxon>Choiromyces</taxon>
    </lineage>
</organism>
<keyword evidence="3" id="KW-1185">Reference proteome</keyword>
<evidence type="ECO:0000256" key="1">
    <source>
        <dbReference type="SAM" id="MobiDB-lite"/>
    </source>
</evidence>
<proteinExistence type="predicted"/>
<dbReference type="AlphaFoldDB" id="A0A3N4JQ31"/>
<evidence type="ECO:0000313" key="2">
    <source>
        <dbReference type="EMBL" id="RPB00373.1"/>
    </source>
</evidence>
<protein>
    <submittedName>
        <fullName evidence="2">Uncharacterized protein</fullName>
    </submittedName>
</protein>
<dbReference type="Proteomes" id="UP000276215">
    <property type="component" value="Unassembled WGS sequence"/>
</dbReference>
<evidence type="ECO:0000313" key="3">
    <source>
        <dbReference type="Proteomes" id="UP000276215"/>
    </source>
</evidence>